<dbReference type="EMBL" id="ONZQ02000003">
    <property type="protein sequence ID" value="SPO00135.1"/>
    <property type="molecule type" value="Genomic_DNA"/>
</dbReference>
<evidence type="ECO:0000313" key="3">
    <source>
        <dbReference type="Proteomes" id="UP001187682"/>
    </source>
</evidence>
<feature type="region of interest" description="Disordered" evidence="1">
    <location>
        <begin position="1"/>
        <end position="24"/>
    </location>
</feature>
<protein>
    <submittedName>
        <fullName evidence="2">Uncharacterized protein</fullName>
    </submittedName>
</protein>
<gene>
    <name evidence="2" type="ORF">DNG_02986</name>
</gene>
<comment type="caution">
    <text evidence="2">The sequence shown here is derived from an EMBL/GenBank/DDBJ whole genome shotgun (WGS) entry which is preliminary data.</text>
</comment>
<reference evidence="2" key="1">
    <citation type="submission" date="2018-03" db="EMBL/GenBank/DDBJ databases">
        <authorList>
            <person name="Guldener U."/>
        </authorList>
    </citation>
    <scope>NUCLEOTIDE SEQUENCE</scope>
</reference>
<dbReference type="AlphaFoldDB" id="A0AAE8ST81"/>
<sequence>MDPDLDPDDSERPDHPQIGHTSIN</sequence>
<organism evidence="2 3">
    <name type="scientific">Cephalotrichum gorgonifer</name>
    <dbReference type="NCBI Taxonomy" id="2041049"/>
    <lineage>
        <taxon>Eukaryota</taxon>
        <taxon>Fungi</taxon>
        <taxon>Dikarya</taxon>
        <taxon>Ascomycota</taxon>
        <taxon>Pezizomycotina</taxon>
        <taxon>Sordariomycetes</taxon>
        <taxon>Hypocreomycetidae</taxon>
        <taxon>Microascales</taxon>
        <taxon>Microascaceae</taxon>
        <taxon>Cephalotrichum</taxon>
    </lineage>
</organism>
<proteinExistence type="predicted"/>
<keyword evidence="3" id="KW-1185">Reference proteome</keyword>
<name>A0AAE8ST81_9PEZI</name>
<evidence type="ECO:0000313" key="2">
    <source>
        <dbReference type="EMBL" id="SPO00135.1"/>
    </source>
</evidence>
<evidence type="ECO:0000256" key="1">
    <source>
        <dbReference type="SAM" id="MobiDB-lite"/>
    </source>
</evidence>
<accession>A0AAE8ST81</accession>
<dbReference type="Proteomes" id="UP001187682">
    <property type="component" value="Unassembled WGS sequence"/>
</dbReference>